<feature type="compositionally biased region" description="Polar residues" evidence="1">
    <location>
        <begin position="557"/>
        <end position="580"/>
    </location>
</feature>
<keyword evidence="4" id="KW-1185">Reference proteome</keyword>
<dbReference type="InterPro" id="IPR023393">
    <property type="entry name" value="START-like_dom_sf"/>
</dbReference>
<accession>A0AAN7D3T9</accession>
<protein>
    <submittedName>
        <fullName evidence="3">Reticulocyte-binding protein 2 a</fullName>
    </submittedName>
</protein>
<dbReference type="Gene3D" id="3.30.530.20">
    <property type="match status" value="1"/>
</dbReference>
<dbReference type="AlphaFoldDB" id="A0AAN7D3T9"/>
<reference evidence="3" key="1">
    <citation type="journal article" date="2023" name="Mol. Phylogenet. Evol.">
        <title>Genome-scale phylogeny and comparative genomics of the fungal order Sordariales.</title>
        <authorList>
            <person name="Hensen N."/>
            <person name="Bonometti L."/>
            <person name="Westerberg I."/>
            <person name="Brannstrom I.O."/>
            <person name="Guillou S."/>
            <person name="Cros-Aarteil S."/>
            <person name="Calhoun S."/>
            <person name="Haridas S."/>
            <person name="Kuo A."/>
            <person name="Mondo S."/>
            <person name="Pangilinan J."/>
            <person name="Riley R."/>
            <person name="LaButti K."/>
            <person name="Andreopoulos B."/>
            <person name="Lipzen A."/>
            <person name="Chen C."/>
            <person name="Yan M."/>
            <person name="Daum C."/>
            <person name="Ng V."/>
            <person name="Clum A."/>
            <person name="Steindorff A."/>
            <person name="Ohm R.A."/>
            <person name="Martin F."/>
            <person name="Silar P."/>
            <person name="Natvig D.O."/>
            <person name="Lalanne C."/>
            <person name="Gautier V."/>
            <person name="Ament-Velasquez S.L."/>
            <person name="Kruys A."/>
            <person name="Hutchinson M.I."/>
            <person name="Powell A.J."/>
            <person name="Barry K."/>
            <person name="Miller A.N."/>
            <person name="Grigoriev I.V."/>
            <person name="Debuchy R."/>
            <person name="Gladieux P."/>
            <person name="Hiltunen Thoren M."/>
            <person name="Johannesson H."/>
        </authorList>
    </citation>
    <scope>NUCLEOTIDE SEQUENCE</scope>
    <source>
        <strain evidence="3">CBS 359.72</strain>
    </source>
</reference>
<feature type="region of interest" description="Disordered" evidence="1">
    <location>
        <begin position="254"/>
        <end position="273"/>
    </location>
</feature>
<feature type="region of interest" description="Disordered" evidence="1">
    <location>
        <begin position="400"/>
        <end position="467"/>
    </location>
</feature>
<feature type="region of interest" description="Disordered" evidence="1">
    <location>
        <begin position="491"/>
        <end position="651"/>
    </location>
</feature>
<evidence type="ECO:0000256" key="1">
    <source>
        <dbReference type="SAM" id="MobiDB-lite"/>
    </source>
</evidence>
<organism evidence="3 4">
    <name type="scientific">Corynascus novoguineensis</name>
    <dbReference type="NCBI Taxonomy" id="1126955"/>
    <lineage>
        <taxon>Eukaryota</taxon>
        <taxon>Fungi</taxon>
        <taxon>Dikarya</taxon>
        <taxon>Ascomycota</taxon>
        <taxon>Pezizomycotina</taxon>
        <taxon>Sordariomycetes</taxon>
        <taxon>Sordariomycetidae</taxon>
        <taxon>Sordariales</taxon>
        <taxon>Chaetomiaceae</taxon>
        <taxon>Corynascus</taxon>
    </lineage>
</organism>
<dbReference type="PANTHER" id="PTHR40370:SF1">
    <property type="entry name" value="DUF3074 DOMAIN-CONTAINING PROTEIN"/>
    <property type="match status" value="1"/>
</dbReference>
<comment type="caution">
    <text evidence="3">The sequence shown here is derived from an EMBL/GenBank/DDBJ whole genome shotgun (WGS) entry which is preliminary data.</text>
</comment>
<dbReference type="Proteomes" id="UP001303647">
    <property type="component" value="Unassembled WGS sequence"/>
</dbReference>
<evidence type="ECO:0000313" key="4">
    <source>
        <dbReference type="Proteomes" id="UP001303647"/>
    </source>
</evidence>
<feature type="region of interest" description="Disordered" evidence="1">
    <location>
        <begin position="663"/>
        <end position="705"/>
    </location>
</feature>
<evidence type="ECO:0000259" key="2">
    <source>
        <dbReference type="Pfam" id="PF11274"/>
    </source>
</evidence>
<name>A0AAN7D3T9_9PEZI</name>
<gene>
    <name evidence="3" type="ORF">C7999DRAFT_10328</name>
</gene>
<dbReference type="SUPFAM" id="SSF55961">
    <property type="entry name" value="Bet v1-like"/>
    <property type="match status" value="1"/>
</dbReference>
<proteinExistence type="predicted"/>
<feature type="region of interest" description="Disordered" evidence="1">
    <location>
        <begin position="127"/>
        <end position="150"/>
    </location>
</feature>
<evidence type="ECO:0000313" key="3">
    <source>
        <dbReference type="EMBL" id="KAK4252097.1"/>
    </source>
</evidence>
<dbReference type="PANTHER" id="PTHR40370">
    <property type="entry name" value="EXPRESSED PROTEIN"/>
    <property type="match status" value="1"/>
</dbReference>
<feature type="compositionally biased region" description="Basic and acidic residues" evidence="1">
    <location>
        <begin position="254"/>
        <end position="267"/>
    </location>
</feature>
<feature type="compositionally biased region" description="Basic and acidic residues" evidence="1">
    <location>
        <begin position="414"/>
        <end position="431"/>
    </location>
</feature>
<feature type="compositionally biased region" description="Acidic residues" evidence="1">
    <location>
        <begin position="496"/>
        <end position="512"/>
    </location>
</feature>
<feature type="compositionally biased region" description="Basic and acidic residues" evidence="1">
    <location>
        <begin position="102"/>
        <end position="115"/>
    </location>
</feature>
<feature type="domain" description="DUF3074" evidence="2">
    <location>
        <begin position="166"/>
        <end position="396"/>
    </location>
</feature>
<sequence length="743" mass="81774">MSHHRPFKSLGTLSWPTDISPHLSNSADDSSSSTLTKLFTNTFADAQLLIDSIPTPTQPIHPTAGEAAAASPGRARSHTDSGIAAASPFPLDENATIGSSKGAREEEKEKERETVDKLRREWKDLKLAAQQQSKSNRKKNKEDDNNNNPHQITVYKMSAKDGGGSWFARRSLHRAGGFDKWEAAFRREMTATLERVEATPGKEPGTGNIRGIGAERRVDGAEVEGGTMDVYHVSARFPGPTTPRDFVTLIMMPKEREKKGEGEEKQGGKPKRPRQFMLVSRPCEHPDCPPRREFVRGTYESVEVIREVPIKRPLRRARSSIDLNRDEPKGEEPMSKEAMLRAAKQTVGDDGDAQEMAIEWLMVTRSDPGGSVPRFMVEKGTPGGIINDAGRFLDWLSSQTREELTGSEQPAASRLRDAQPTEESPVGREKPGQLPANASAQDHFPNGGMPQHHEGTPGSSNNSSRGIFGMLSSVLGTASSAVANGVAAFAPASIETDGDESGGDTDDDDDDDKRDVSNASFTSADEGGAASARGASLPGKDDVSVRSSPDSAEPGSETATSQTLSCQLTPSSIGRSPTDQSRQDKELSKLRNRVRKAQEKLERAEARHHRAESEATTDAKSKDKTKSKEKEKDDQALAKLRDKHERETARLEDKYRRELRRLADKRAAGERKAEERRRKAVEREQRRLRDAKELEHTQAERDVARGEVEMLRDRVGELQRQNTRLVARLGKQGVNVDGLRDVL</sequence>
<feature type="compositionally biased region" description="Low complexity" evidence="1">
    <location>
        <begin position="64"/>
        <end position="74"/>
    </location>
</feature>
<dbReference type="EMBL" id="MU857602">
    <property type="protein sequence ID" value="KAK4252097.1"/>
    <property type="molecule type" value="Genomic_DNA"/>
</dbReference>
<feature type="region of interest" description="Disordered" evidence="1">
    <location>
        <begin position="53"/>
        <end position="115"/>
    </location>
</feature>
<dbReference type="Pfam" id="PF11274">
    <property type="entry name" value="DUF3074"/>
    <property type="match status" value="1"/>
</dbReference>
<reference evidence="3" key="2">
    <citation type="submission" date="2023-05" db="EMBL/GenBank/DDBJ databases">
        <authorList>
            <consortium name="Lawrence Berkeley National Laboratory"/>
            <person name="Steindorff A."/>
            <person name="Hensen N."/>
            <person name="Bonometti L."/>
            <person name="Westerberg I."/>
            <person name="Brannstrom I.O."/>
            <person name="Guillou S."/>
            <person name="Cros-Aarteil S."/>
            <person name="Calhoun S."/>
            <person name="Haridas S."/>
            <person name="Kuo A."/>
            <person name="Mondo S."/>
            <person name="Pangilinan J."/>
            <person name="Riley R."/>
            <person name="Labutti K."/>
            <person name="Andreopoulos B."/>
            <person name="Lipzen A."/>
            <person name="Chen C."/>
            <person name="Yanf M."/>
            <person name="Daum C."/>
            <person name="Ng V."/>
            <person name="Clum A."/>
            <person name="Ohm R."/>
            <person name="Martin F."/>
            <person name="Silar P."/>
            <person name="Natvig D."/>
            <person name="Lalanne C."/>
            <person name="Gautier V."/>
            <person name="Ament-Velasquez S.L."/>
            <person name="Kruys A."/>
            <person name="Hutchinson M.I."/>
            <person name="Powell A.J."/>
            <person name="Barry K."/>
            <person name="Miller A.N."/>
            <person name="Grigoriev I.V."/>
            <person name="Debuchy R."/>
            <person name="Gladieux P."/>
            <person name="Thoren M.H."/>
            <person name="Johannesson H."/>
        </authorList>
    </citation>
    <scope>NUCLEOTIDE SEQUENCE</scope>
    <source>
        <strain evidence="3">CBS 359.72</strain>
    </source>
</reference>
<dbReference type="InterPro" id="IPR024500">
    <property type="entry name" value="DUF3074"/>
</dbReference>
<feature type="compositionally biased region" description="Basic and acidic residues" evidence="1">
    <location>
        <begin position="596"/>
        <end position="651"/>
    </location>
</feature>